<dbReference type="Proteomes" id="UP001059041">
    <property type="component" value="Linkage Group LG5"/>
</dbReference>
<dbReference type="PANTHER" id="PTHR11576">
    <property type="entry name" value="ZONA PELLUCIDA SPERM-BINDING PROTEIN 3"/>
    <property type="match status" value="1"/>
</dbReference>
<dbReference type="GO" id="GO:0032190">
    <property type="term" value="F:acrosin binding"/>
    <property type="evidence" value="ECO:0007669"/>
    <property type="project" value="TreeGrafter"/>
</dbReference>
<organism evidence="3 4">
    <name type="scientific">Triplophysa rosa</name>
    <name type="common">Cave loach</name>
    <dbReference type="NCBI Taxonomy" id="992332"/>
    <lineage>
        <taxon>Eukaryota</taxon>
        <taxon>Metazoa</taxon>
        <taxon>Chordata</taxon>
        <taxon>Craniata</taxon>
        <taxon>Vertebrata</taxon>
        <taxon>Euteleostomi</taxon>
        <taxon>Actinopterygii</taxon>
        <taxon>Neopterygii</taxon>
        <taxon>Teleostei</taxon>
        <taxon>Ostariophysi</taxon>
        <taxon>Cypriniformes</taxon>
        <taxon>Nemacheilidae</taxon>
        <taxon>Triplophysa</taxon>
    </lineage>
</organism>
<dbReference type="GO" id="GO:0031012">
    <property type="term" value="C:extracellular matrix"/>
    <property type="evidence" value="ECO:0007669"/>
    <property type="project" value="TreeGrafter"/>
</dbReference>
<dbReference type="InterPro" id="IPR042235">
    <property type="entry name" value="ZP-C_dom"/>
</dbReference>
<dbReference type="Pfam" id="PF00100">
    <property type="entry name" value="Zona_pellucida"/>
    <property type="match status" value="1"/>
</dbReference>
<evidence type="ECO:0000259" key="2">
    <source>
        <dbReference type="PROSITE" id="PS51034"/>
    </source>
</evidence>
<sequence length="324" mass="35815">MYINHHNFLKTTQNLLTKNSITVDCGKNSVTVRWAEMNLQVDPYSLRLGDCPPSQVSVKPEGSEAVFNAEFGACTIRRLVTTDQIVFATEITSTAPSKASPVYYPVACTYKRPKDWAAPLYNPLVFHTHGQGELNFHMALMRDDFGGLATSTTFSLSSTIPIAASVEQHAHQPLMLLLEECVASTTPELGPDSRIYPLITNKGCLVDSKNTNSRFLPRSKLSEIRLSLQAFKFAIGEDVYIHCKLVAWDPRDMDGGKKACQYDKFNSRWTLLDDPSQSSLCSCCDTNCRGRKKRGLRNEPSALNSVLGPLGKSSANISRVPTTT</sequence>
<evidence type="ECO:0000256" key="1">
    <source>
        <dbReference type="ARBA" id="ARBA00023157"/>
    </source>
</evidence>
<dbReference type="InterPro" id="IPR001507">
    <property type="entry name" value="ZP_dom"/>
</dbReference>
<dbReference type="SMART" id="SM00241">
    <property type="entry name" value="ZP"/>
    <property type="match status" value="1"/>
</dbReference>
<dbReference type="FunFam" id="2.60.40.4100:FF:000002">
    <property type="entry name" value="Zona pellucida sperm-binding protein 3"/>
    <property type="match status" value="1"/>
</dbReference>
<dbReference type="PANTHER" id="PTHR11576:SF3">
    <property type="entry name" value="SI:CH211-14A17.6-RELATED"/>
    <property type="match status" value="1"/>
</dbReference>
<dbReference type="GO" id="GO:2000344">
    <property type="term" value="P:positive regulation of acrosome reaction"/>
    <property type="evidence" value="ECO:0007669"/>
    <property type="project" value="TreeGrafter"/>
</dbReference>
<dbReference type="EMBL" id="JAFHDT010000005">
    <property type="protein sequence ID" value="KAI7809377.1"/>
    <property type="molecule type" value="Genomic_DNA"/>
</dbReference>
<keyword evidence="1" id="KW-1015">Disulfide bond</keyword>
<dbReference type="GO" id="GO:0007339">
    <property type="term" value="P:binding of sperm to zona pellucida"/>
    <property type="evidence" value="ECO:0007669"/>
    <property type="project" value="TreeGrafter"/>
</dbReference>
<keyword evidence="4" id="KW-1185">Reference proteome</keyword>
<evidence type="ECO:0000313" key="4">
    <source>
        <dbReference type="Proteomes" id="UP001059041"/>
    </source>
</evidence>
<evidence type="ECO:0000313" key="3">
    <source>
        <dbReference type="EMBL" id="KAI7809377.1"/>
    </source>
</evidence>
<dbReference type="InterPro" id="IPR055355">
    <property type="entry name" value="ZP-C"/>
</dbReference>
<accession>A0A9W7WVU7</accession>
<comment type="caution">
    <text evidence="3">The sequence shown here is derived from an EMBL/GenBank/DDBJ whole genome shotgun (WGS) entry which is preliminary data.</text>
</comment>
<gene>
    <name evidence="3" type="ORF">IRJ41_006502</name>
</gene>
<dbReference type="GO" id="GO:0035803">
    <property type="term" value="P:egg coat formation"/>
    <property type="evidence" value="ECO:0007669"/>
    <property type="project" value="TreeGrafter"/>
</dbReference>
<reference evidence="3" key="1">
    <citation type="submission" date="2021-02" db="EMBL/GenBank/DDBJ databases">
        <title>Comparative genomics reveals that relaxation of natural selection precedes convergent phenotypic evolution of cavefish.</title>
        <authorList>
            <person name="Peng Z."/>
        </authorList>
    </citation>
    <scope>NUCLEOTIDE SEQUENCE</scope>
    <source>
        <tissue evidence="3">Muscle</tissue>
    </source>
</reference>
<dbReference type="PROSITE" id="PS51034">
    <property type="entry name" value="ZP_2"/>
    <property type="match status" value="1"/>
</dbReference>
<protein>
    <recommendedName>
        <fullName evidence="2">ZP domain-containing protein</fullName>
    </recommendedName>
</protein>
<dbReference type="AlphaFoldDB" id="A0A9W7WVU7"/>
<proteinExistence type="predicted"/>
<dbReference type="Gene3D" id="2.60.40.4100">
    <property type="entry name" value="Zona pellucida, ZP-C domain"/>
    <property type="match status" value="1"/>
</dbReference>
<feature type="domain" description="ZP" evidence="2">
    <location>
        <begin position="24"/>
        <end position="267"/>
    </location>
</feature>
<dbReference type="Gene3D" id="2.60.40.3210">
    <property type="entry name" value="Zona pellucida, ZP-N domain"/>
    <property type="match status" value="1"/>
</dbReference>
<name>A0A9W7WVU7_TRIRA</name>